<dbReference type="Gene3D" id="3.20.20.140">
    <property type="entry name" value="Metal-dependent hydrolases"/>
    <property type="match status" value="1"/>
</dbReference>
<dbReference type="InterPro" id="IPR053044">
    <property type="entry name" value="Metallo-hydrolase/TatD-type"/>
</dbReference>
<accession>A0A1Y2E0E6</accession>
<evidence type="ECO:0000313" key="3">
    <source>
        <dbReference type="Proteomes" id="UP000193689"/>
    </source>
</evidence>
<name>A0A1Y2E0E6_9PEZI</name>
<comment type="caution">
    <text evidence="2">The sequence shown here is derived from an EMBL/GenBank/DDBJ whole genome shotgun (WGS) entry which is preliminary data.</text>
</comment>
<feature type="compositionally biased region" description="Polar residues" evidence="1">
    <location>
        <begin position="297"/>
        <end position="311"/>
    </location>
</feature>
<keyword evidence="3" id="KW-1185">Reference proteome</keyword>
<dbReference type="GO" id="GO:0016788">
    <property type="term" value="F:hydrolase activity, acting on ester bonds"/>
    <property type="evidence" value="ECO:0007669"/>
    <property type="project" value="InterPro"/>
</dbReference>
<dbReference type="RefSeq" id="XP_040716170.1">
    <property type="nucleotide sequence ID" value="XM_040855904.1"/>
</dbReference>
<organism evidence="2 3">
    <name type="scientific">Pseudomassariella vexata</name>
    <dbReference type="NCBI Taxonomy" id="1141098"/>
    <lineage>
        <taxon>Eukaryota</taxon>
        <taxon>Fungi</taxon>
        <taxon>Dikarya</taxon>
        <taxon>Ascomycota</taxon>
        <taxon>Pezizomycotina</taxon>
        <taxon>Sordariomycetes</taxon>
        <taxon>Xylariomycetidae</taxon>
        <taxon>Amphisphaeriales</taxon>
        <taxon>Pseudomassariaceae</taxon>
        <taxon>Pseudomassariella</taxon>
    </lineage>
</organism>
<sequence>MCQQHHSEGPAEFPPHARGVQSVSDTQPFPWDAGVFDAHCHPTDTMGSIALVPGMNVRALTVMSTRSQDQDLVSSIAQDLGVKDGDTLFSPQASSNQRIIPSFGWHPWFSHQLYDDSTAAYDGSEASKQAHYDKVLAPTPSSRDPSFSAGLEEPRPLSEFINETRKRLEKHSLALVGEIGLDKAFKLPVNWAPVEQSKRDHGLTPGGREDRRLSPFRISTEHQTIILQAQLRLAGEMNRAVSVHGVQVHGALYNAIADCWKGHEKEVLSRREKRRIAKNAEDFSDMSDEEGDELREATQQKPIKSGPSNSGTHDKKRPYPPRICLHSFSGPVNILKQYTHPSVPAQVYFSFSTAVNWNSSSDKLKDVIRAVPDDRILIESDLHIAGEQMDQALEDVCRKICSIKGWELRDGIGKLAKNWKWFVFGNNP</sequence>
<dbReference type="PANTHER" id="PTHR47345:SF1">
    <property type="entry name" value="CUT9-INTERACTING PROTEIN SCN1"/>
    <property type="match status" value="1"/>
</dbReference>
<reference evidence="2 3" key="1">
    <citation type="submission" date="2016-07" db="EMBL/GenBank/DDBJ databases">
        <title>Pervasive Adenine N6-methylation of Active Genes in Fungi.</title>
        <authorList>
            <consortium name="DOE Joint Genome Institute"/>
            <person name="Mondo S.J."/>
            <person name="Dannebaum R.O."/>
            <person name="Kuo R.C."/>
            <person name="Labutti K."/>
            <person name="Haridas S."/>
            <person name="Kuo A."/>
            <person name="Salamov A."/>
            <person name="Ahrendt S.R."/>
            <person name="Lipzen A."/>
            <person name="Sullivan W."/>
            <person name="Andreopoulos W.B."/>
            <person name="Clum A."/>
            <person name="Lindquist E."/>
            <person name="Daum C."/>
            <person name="Ramamoorthy G.K."/>
            <person name="Gryganskyi A."/>
            <person name="Culley D."/>
            <person name="Magnuson J.K."/>
            <person name="James T.Y."/>
            <person name="O'Malley M.A."/>
            <person name="Stajich J.E."/>
            <person name="Spatafora J.W."/>
            <person name="Visel A."/>
            <person name="Grigoriev I.V."/>
        </authorList>
    </citation>
    <scope>NUCLEOTIDE SEQUENCE [LARGE SCALE GENOMIC DNA]</scope>
    <source>
        <strain evidence="2 3">CBS 129021</strain>
    </source>
</reference>
<dbReference type="InterPro" id="IPR001130">
    <property type="entry name" value="TatD-like"/>
</dbReference>
<feature type="region of interest" description="Disordered" evidence="1">
    <location>
        <begin position="1"/>
        <end position="24"/>
    </location>
</feature>
<dbReference type="Pfam" id="PF01026">
    <property type="entry name" value="TatD_DNase"/>
    <property type="match status" value="1"/>
</dbReference>
<dbReference type="AlphaFoldDB" id="A0A1Y2E0E6"/>
<dbReference type="InParanoid" id="A0A1Y2E0E6"/>
<dbReference type="FunCoup" id="A0A1Y2E0E6">
    <property type="interactions" value="47"/>
</dbReference>
<dbReference type="SUPFAM" id="SSF51556">
    <property type="entry name" value="Metallo-dependent hydrolases"/>
    <property type="match status" value="1"/>
</dbReference>
<dbReference type="InterPro" id="IPR032466">
    <property type="entry name" value="Metal_Hydrolase"/>
</dbReference>
<dbReference type="PANTHER" id="PTHR47345">
    <property type="entry name" value="CUT9-INTERACTING PROTEIN SCN1"/>
    <property type="match status" value="1"/>
</dbReference>
<feature type="compositionally biased region" description="Acidic residues" evidence="1">
    <location>
        <begin position="282"/>
        <end position="293"/>
    </location>
</feature>
<dbReference type="GeneID" id="63772116"/>
<dbReference type="OrthoDB" id="413993at2759"/>
<feature type="region of interest" description="Disordered" evidence="1">
    <location>
        <begin position="279"/>
        <end position="317"/>
    </location>
</feature>
<dbReference type="Proteomes" id="UP000193689">
    <property type="component" value="Unassembled WGS sequence"/>
</dbReference>
<dbReference type="EMBL" id="MCFJ01000006">
    <property type="protein sequence ID" value="ORY65018.1"/>
    <property type="molecule type" value="Genomic_DNA"/>
</dbReference>
<gene>
    <name evidence="2" type="ORF">BCR38DRAFT_341878</name>
</gene>
<protein>
    <submittedName>
        <fullName evidence="2">Cut9-interacting protein scn1</fullName>
    </submittedName>
</protein>
<proteinExistence type="predicted"/>
<evidence type="ECO:0000313" key="2">
    <source>
        <dbReference type="EMBL" id="ORY65018.1"/>
    </source>
</evidence>
<evidence type="ECO:0000256" key="1">
    <source>
        <dbReference type="SAM" id="MobiDB-lite"/>
    </source>
</evidence>